<keyword evidence="2" id="KW-1185">Reference proteome</keyword>
<name>A0AAV4CNG7_9GAST</name>
<gene>
    <name evidence="1" type="ORF">PoB_005992400</name>
</gene>
<protein>
    <submittedName>
        <fullName evidence="1">Uncharacterized protein</fullName>
    </submittedName>
</protein>
<organism evidence="1 2">
    <name type="scientific">Plakobranchus ocellatus</name>
    <dbReference type="NCBI Taxonomy" id="259542"/>
    <lineage>
        <taxon>Eukaryota</taxon>
        <taxon>Metazoa</taxon>
        <taxon>Spiralia</taxon>
        <taxon>Lophotrochozoa</taxon>
        <taxon>Mollusca</taxon>
        <taxon>Gastropoda</taxon>
        <taxon>Heterobranchia</taxon>
        <taxon>Euthyneura</taxon>
        <taxon>Panpulmonata</taxon>
        <taxon>Sacoglossa</taxon>
        <taxon>Placobranchoidea</taxon>
        <taxon>Plakobranchidae</taxon>
        <taxon>Plakobranchus</taxon>
    </lineage>
</organism>
<proteinExistence type="predicted"/>
<evidence type="ECO:0000313" key="1">
    <source>
        <dbReference type="EMBL" id="GFO33419.1"/>
    </source>
</evidence>
<evidence type="ECO:0000313" key="2">
    <source>
        <dbReference type="Proteomes" id="UP000735302"/>
    </source>
</evidence>
<sequence length="154" mass="17483">MTRKSTFLIPGRKCAILSLRQRVFHHKGHNVVLSRRSYCTFYEGHIACSTTRVTPWFYQEGHTARFTRVTSCPPPQGSHRGSTKKVTLHVLQGYNRVFHQEGHTEHSAGDDHTLCSTEVKTSCVSPRRSHCAFHRVGHTMWLTKKVISCIPPSG</sequence>
<dbReference type="Proteomes" id="UP000735302">
    <property type="component" value="Unassembled WGS sequence"/>
</dbReference>
<reference evidence="1 2" key="1">
    <citation type="journal article" date="2021" name="Elife">
        <title>Chloroplast acquisition without the gene transfer in kleptoplastic sea slugs, Plakobranchus ocellatus.</title>
        <authorList>
            <person name="Maeda T."/>
            <person name="Takahashi S."/>
            <person name="Yoshida T."/>
            <person name="Shimamura S."/>
            <person name="Takaki Y."/>
            <person name="Nagai Y."/>
            <person name="Toyoda A."/>
            <person name="Suzuki Y."/>
            <person name="Arimoto A."/>
            <person name="Ishii H."/>
            <person name="Satoh N."/>
            <person name="Nishiyama T."/>
            <person name="Hasebe M."/>
            <person name="Maruyama T."/>
            <person name="Minagawa J."/>
            <person name="Obokata J."/>
            <person name="Shigenobu S."/>
        </authorList>
    </citation>
    <scope>NUCLEOTIDE SEQUENCE [LARGE SCALE GENOMIC DNA]</scope>
</reference>
<dbReference type="AlphaFoldDB" id="A0AAV4CNG7"/>
<accession>A0AAV4CNG7</accession>
<comment type="caution">
    <text evidence="1">The sequence shown here is derived from an EMBL/GenBank/DDBJ whole genome shotgun (WGS) entry which is preliminary data.</text>
</comment>
<dbReference type="EMBL" id="BLXT01006771">
    <property type="protein sequence ID" value="GFO33419.1"/>
    <property type="molecule type" value="Genomic_DNA"/>
</dbReference>